<organism evidence="1 2">
    <name type="scientific">Mikania micrantha</name>
    <name type="common">bitter vine</name>
    <dbReference type="NCBI Taxonomy" id="192012"/>
    <lineage>
        <taxon>Eukaryota</taxon>
        <taxon>Viridiplantae</taxon>
        <taxon>Streptophyta</taxon>
        <taxon>Embryophyta</taxon>
        <taxon>Tracheophyta</taxon>
        <taxon>Spermatophyta</taxon>
        <taxon>Magnoliopsida</taxon>
        <taxon>eudicotyledons</taxon>
        <taxon>Gunneridae</taxon>
        <taxon>Pentapetalae</taxon>
        <taxon>asterids</taxon>
        <taxon>campanulids</taxon>
        <taxon>Asterales</taxon>
        <taxon>Asteraceae</taxon>
        <taxon>Asteroideae</taxon>
        <taxon>Heliantheae alliance</taxon>
        <taxon>Eupatorieae</taxon>
        <taxon>Mikania</taxon>
    </lineage>
</organism>
<sequence length="111" mass="12517">MAQQESVSRYATNIAECCLSESSAVRGDYLKGPSRKPLKDSLKLQVKSLKLANHLEARRGRRHLAIATSSCYPETHKLFPLIILASLKLWKVTERHELGCTWGCTRESAYI</sequence>
<accession>A0A5N6MQY7</accession>
<proteinExistence type="predicted"/>
<evidence type="ECO:0000313" key="2">
    <source>
        <dbReference type="Proteomes" id="UP000326396"/>
    </source>
</evidence>
<name>A0A5N6MQY7_9ASTR</name>
<dbReference type="Proteomes" id="UP000326396">
    <property type="component" value="Linkage Group LG5"/>
</dbReference>
<dbReference type="AlphaFoldDB" id="A0A5N6MQY7"/>
<protein>
    <submittedName>
        <fullName evidence="1">Uncharacterized protein</fullName>
    </submittedName>
</protein>
<dbReference type="EMBL" id="SZYD01000015">
    <property type="protein sequence ID" value="KAD3641694.1"/>
    <property type="molecule type" value="Genomic_DNA"/>
</dbReference>
<keyword evidence="2" id="KW-1185">Reference proteome</keyword>
<comment type="caution">
    <text evidence="1">The sequence shown here is derived from an EMBL/GenBank/DDBJ whole genome shotgun (WGS) entry which is preliminary data.</text>
</comment>
<evidence type="ECO:0000313" key="1">
    <source>
        <dbReference type="EMBL" id="KAD3641694.1"/>
    </source>
</evidence>
<reference evidence="1 2" key="1">
    <citation type="submission" date="2019-05" db="EMBL/GenBank/DDBJ databases">
        <title>Mikania micrantha, genome provides insights into the molecular mechanism of rapid growth.</title>
        <authorList>
            <person name="Liu B."/>
        </authorList>
    </citation>
    <scope>NUCLEOTIDE SEQUENCE [LARGE SCALE GENOMIC DNA]</scope>
    <source>
        <strain evidence="1">NLD-2019</strain>
        <tissue evidence="1">Leaf</tissue>
    </source>
</reference>
<gene>
    <name evidence="1" type="ORF">E3N88_30918</name>
</gene>